<dbReference type="AlphaFoldDB" id="A0A1R4B4E8"/>
<accession>A0A1R4B4E8</accession>
<keyword evidence="2" id="KW-1185">Reference proteome</keyword>
<sequence length="120" mass="14012">MRLIFSSSMQPLVNGAELCSELAIYLALNKSDFEQRLIPDLTYIDQTAHNVNGIQVERVEYITGELYQLYYGVDWEVFRGCSDIYETGIQHEKVSFTLHHDGVIEMEFPSYHERDTHDEF</sequence>
<name>A0A1R4B4E8_9VIBR</name>
<organism evidence="1 2">
    <name type="scientific">Vibrio palustris</name>
    <dbReference type="NCBI Taxonomy" id="1918946"/>
    <lineage>
        <taxon>Bacteria</taxon>
        <taxon>Pseudomonadati</taxon>
        <taxon>Pseudomonadota</taxon>
        <taxon>Gammaproteobacteria</taxon>
        <taxon>Vibrionales</taxon>
        <taxon>Vibrionaceae</taxon>
        <taxon>Vibrio</taxon>
    </lineage>
</organism>
<protein>
    <submittedName>
        <fullName evidence="1">Uncharacterized protein</fullName>
    </submittedName>
</protein>
<evidence type="ECO:0000313" key="2">
    <source>
        <dbReference type="Proteomes" id="UP000189475"/>
    </source>
</evidence>
<dbReference type="Proteomes" id="UP000189475">
    <property type="component" value="Unassembled WGS sequence"/>
</dbReference>
<evidence type="ECO:0000313" key="1">
    <source>
        <dbReference type="EMBL" id="SJL83779.1"/>
    </source>
</evidence>
<dbReference type="EMBL" id="FUFT01000005">
    <property type="protein sequence ID" value="SJL83779.1"/>
    <property type="molecule type" value="Genomic_DNA"/>
</dbReference>
<gene>
    <name evidence="1" type="ORF">VPAL9027_01757</name>
</gene>
<proteinExistence type="predicted"/>
<reference evidence="1 2" key="1">
    <citation type="submission" date="2017-02" db="EMBL/GenBank/DDBJ databases">
        <authorList>
            <person name="Peterson S.W."/>
        </authorList>
    </citation>
    <scope>NUCLEOTIDE SEQUENCE [LARGE SCALE GENOMIC DNA]</scope>
    <source>
        <strain evidence="1 2">CECT 9027</strain>
    </source>
</reference>